<keyword evidence="9" id="KW-1185">Reference proteome</keyword>
<dbReference type="InterPro" id="IPR046906">
    <property type="entry name" value="Mab-21_HhH/H2TH-like"/>
</dbReference>
<evidence type="ECO:0000313" key="11">
    <source>
        <dbReference type="RefSeq" id="XP_065665030.1"/>
    </source>
</evidence>
<keyword evidence="5" id="KW-0479">Metal-binding</keyword>
<evidence type="ECO:0000313" key="9">
    <source>
        <dbReference type="Proteomes" id="UP001652625"/>
    </source>
</evidence>
<comment type="cofactor">
    <cofactor evidence="1">
        <name>Mg(2+)</name>
        <dbReference type="ChEBI" id="CHEBI:18420"/>
    </cofactor>
</comment>
<reference evidence="10 11" key="1">
    <citation type="submission" date="2025-05" db="UniProtKB">
        <authorList>
            <consortium name="RefSeq"/>
        </authorList>
    </citation>
    <scope>IDENTIFICATION</scope>
</reference>
<dbReference type="GeneID" id="101234795"/>
<dbReference type="Pfam" id="PF20266">
    <property type="entry name" value="Mab-21_C"/>
    <property type="match status" value="1"/>
</dbReference>
<dbReference type="PANTHER" id="PTHR10656">
    <property type="entry name" value="CELL FATE DETERMINING PROTEIN MAB21-RELATED"/>
    <property type="match status" value="1"/>
</dbReference>
<organism evidence="9 10">
    <name type="scientific">Hydra vulgaris</name>
    <name type="common">Hydra</name>
    <name type="synonym">Hydra attenuata</name>
    <dbReference type="NCBI Taxonomy" id="6087"/>
    <lineage>
        <taxon>Eukaryota</taxon>
        <taxon>Metazoa</taxon>
        <taxon>Cnidaria</taxon>
        <taxon>Hydrozoa</taxon>
        <taxon>Hydroidolina</taxon>
        <taxon>Anthoathecata</taxon>
        <taxon>Aplanulata</taxon>
        <taxon>Hydridae</taxon>
        <taxon>Hydra</taxon>
    </lineage>
</organism>
<dbReference type="PANTHER" id="PTHR10656:SF42">
    <property type="entry name" value="CYCLIC GMP-AMP SYNTHASE-LIKE PROTEIN-RELATED"/>
    <property type="match status" value="1"/>
</dbReference>
<evidence type="ECO:0000256" key="6">
    <source>
        <dbReference type="ARBA" id="ARBA00022840"/>
    </source>
</evidence>
<evidence type="ECO:0000256" key="3">
    <source>
        <dbReference type="ARBA" id="ARBA00022679"/>
    </source>
</evidence>
<keyword evidence="6" id="KW-0547">Nucleotide-binding</keyword>
<evidence type="ECO:0000259" key="8">
    <source>
        <dbReference type="Pfam" id="PF20266"/>
    </source>
</evidence>
<dbReference type="RefSeq" id="XP_065665029.1">
    <property type="nucleotide sequence ID" value="XM_065808957.1"/>
</dbReference>
<gene>
    <name evidence="10 11" type="primary">cglr</name>
</gene>
<evidence type="ECO:0000256" key="4">
    <source>
        <dbReference type="ARBA" id="ARBA00022695"/>
    </source>
</evidence>
<evidence type="ECO:0000256" key="7">
    <source>
        <dbReference type="ARBA" id="ARBA00022842"/>
    </source>
</evidence>
<keyword evidence="7" id="KW-0460">Magnesium</keyword>
<evidence type="ECO:0000313" key="10">
    <source>
        <dbReference type="RefSeq" id="XP_065665029.1"/>
    </source>
</evidence>
<dbReference type="Gene3D" id="3.30.460.90">
    <property type="match status" value="1"/>
</dbReference>
<keyword evidence="3" id="KW-0808">Transferase</keyword>
<dbReference type="RefSeq" id="XP_065665030.1">
    <property type="nucleotide sequence ID" value="XM_065808958.1"/>
</dbReference>
<evidence type="ECO:0000256" key="1">
    <source>
        <dbReference type="ARBA" id="ARBA00001946"/>
    </source>
</evidence>
<feature type="domain" description="Mab-21-like HhH/H2TH-like" evidence="8">
    <location>
        <begin position="222"/>
        <end position="311"/>
    </location>
</feature>
<dbReference type="SMART" id="SM01265">
    <property type="entry name" value="Mab-21"/>
    <property type="match status" value="1"/>
</dbReference>
<proteinExistence type="inferred from homology"/>
<dbReference type="InterPro" id="IPR024810">
    <property type="entry name" value="MAB21L/cGLR"/>
</dbReference>
<keyword evidence="6" id="KW-0067">ATP-binding</keyword>
<evidence type="ECO:0000256" key="5">
    <source>
        <dbReference type="ARBA" id="ARBA00022723"/>
    </source>
</evidence>
<sequence>MVDAMNQEWWKKASDVVNAFHKEKAAIPSNAQKAREDLKENIAFLRTYLEFNYNLCDKVVFSGSAYEDLNISGDNIEFDVMLIAQRSNFLYFTECNNGICKIRCNSPFLNYPFDEDFNIDSDKYRSFFFGLIQKWSNIMMTHKKKYFTLVNHGVATQMNVNDEKGILWYQVDLVPCFQAKLSLTSEEKFYCVPKPIANQKLYWRLSYSIDETQIAKKLSNDAKKCIRIIKALFKLETNGLFTKFTSYHIKTSAFYLKERGNWPNEENLGRSIYDFLVFIKDSLKNGELKHFFDRTINLLDKIEVSTEQLANTINGWLKNEQKFLAKFSSSIDPNIKQLAIK</sequence>
<comment type="similarity">
    <text evidence="2">Belongs to the mab-21 family.</text>
</comment>
<name>A0ABM4CT18_HYDVU</name>
<accession>A0ABM4CT18</accession>
<keyword evidence="4" id="KW-0548">Nucleotidyltransferase</keyword>
<evidence type="ECO:0000256" key="2">
    <source>
        <dbReference type="ARBA" id="ARBA00008307"/>
    </source>
</evidence>
<protein>
    <submittedName>
        <fullName evidence="10 11">Cyclic GMP-AMP synthase-like receptor</fullName>
    </submittedName>
</protein>
<dbReference type="Proteomes" id="UP001652625">
    <property type="component" value="Chromosome 11"/>
</dbReference>